<dbReference type="InterPro" id="IPR036217">
    <property type="entry name" value="MethylDNA_cys_MeTrfase_DNAb"/>
</dbReference>
<keyword evidence="12" id="KW-1185">Reference proteome</keyword>
<sequence>MKKGSASIATPSYFAGRIETPFGPALAMVDEKRRLMRFGFLAECDNGRWQIADFNLRWDESAVAEIARQIDAYFAGSLKQFDLPLAPIGTVFQQAVWTELRRIPFGETTSYARLAAKLQRPQASRAVGAANGANPISLIVPCHRVVGSSGALTGYAGGIALKEALLRFEGAIA</sequence>
<keyword evidence="4 8" id="KW-0808">Transferase</keyword>
<evidence type="ECO:0000256" key="1">
    <source>
        <dbReference type="ARBA" id="ARBA00001286"/>
    </source>
</evidence>
<dbReference type="PANTHER" id="PTHR10815">
    <property type="entry name" value="METHYLATED-DNA--PROTEIN-CYSTEINE METHYLTRANSFERASE"/>
    <property type="match status" value="1"/>
</dbReference>
<evidence type="ECO:0000313" key="11">
    <source>
        <dbReference type="EMBL" id="MDY0885604.1"/>
    </source>
</evidence>
<organism evidence="11 12">
    <name type="scientific">Dongia soli</name>
    <dbReference type="NCBI Taxonomy" id="600628"/>
    <lineage>
        <taxon>Bacteria</taxon>
        <taxon>Pseudomonadati</taxon>
        <taxon>Pseudomonadota</taxon>
        <taxon>Alphaproteobacteria</taxon>
        <taxon>Rhodospirillales</taxon>
        <taxon>Dongiaceae</taxon>
        <taxon>Dongia</taxon>
    </lineage>
</organism>
<evidence type="ECO:0000259" key="9">
    <source>
        <dbReference type="Pfam" id="PF01035"/>
    </source>
</evidence>
<dbReference type="EMBL" id="JAXCLW010000011">
    <property type="protein sequence ID" value="MDY0885604.1"/>
    <property type="molecule type" value="Genomic_DNA"/>
</dbReference>
<accession>A0ABU5EHU6</accession>
<feature type="domain" description="Methylated-DNA-[protein]-cysteine S-methyltransferase DNA binding" evidence="9">
    <location>
        <begin position="92"/>
        <end position="171"/>
    </location>
</feature>
<dbReference type="PANTHER" id="PTHR10815:SF5">
    <property type="entry name" value="METHYLATED-DNA--PROTEIN-CYSTEINE METHYLTRANSFERASE"/>
    <property type="match status" value="1"/>
</dbReference>
<proteinExistence type="inferred from homology"/>
<evidence type="ECO:0000256" key="4">
    <source>
        <dbReference type="ARBA" id="ARBA00022679"/>
    </source>
</evidence>
<dbReference type="Proteomes" id="UP001279642">
    <property type="component" value="Unassembled WGS sequence"/>
</dbReference>
<dbReference type="InterPro" id="IPR001497">
    <property type="entry name" value="MethylDNA_cys_MeTrfase_AS"/>
</dbReference>
<evidence type="ECO:0000256" key="6">
    <source>
        <dbReference type="ARBA" id="ARBA00023204"/>
    </source>
</evidence>
<evidence type="ECO:0000256" key="2">
    <source>
        <dbReference type="ARBA" id="ARBA00022490"/>
    </source>
</evidence>
<keyword evidence="6 8" id="KW-0234">DNA repair</keyword>
<dbReference type="PROSITE" id="PS00374">
    <property type="entry name" value="MGMT"/>
    <property type="match status" value="1"/>
</dbReference>
<dbReference type="NCBIfam" id="TIGR00589">
    <property type="entry name" value="ogt"/>
    <property type="match status" value="1"/>
</dbReference>
<dbReference type="CDD" id="cd06445">
    <property type="entry name" value="ATase"/>
    <property type="match status" value="1"/>
</dbReference>
<name>A0ABU5EHU6_9PROT</name>
<dbReference type="SUPFAM" id="SSF46767">
    <property type="entry name" value="Methylated DNA-protein cysteine methyltransferase, C-terminal domain"/>
    <property type="match status" value="1"/>
</dbReference>
<evidence type="ECO:0000256" key="8">
    <source>
        <dbReference type="HAMAP-Rule" id="MF_00772"/>
    </source>
</evidence>
<dbReference type="RefSeq" id="WP_320510675.1">
    <property type="nucleotide sequence ID" value="NZ_JAXCLW010000011.1"/>
</dbReference>
<keyword evidence="2 8" id="KW-0963">Cytoplasm</keyword>
<feature type="active site" description="Nucleophile; methyl group acceptor" evidence="8">
    <location>
        <position position="142"/>
    </location>
</feature>
<evidence type="ECO:0000256" key="3">
    <source>
        <dbReference type="ARBA" id="ARBA00022603"/>
    </source>
</evidence>
<comment type="subcellular location">
    <subcellularLocation>
        <location evidence="8">Cytoplasm</location>
    </subcellularLocation>
</comment>
<evidence type="ECO:0000256" key="5">
    <source>
        <dbReference type="ARBA" id="ARBA00022763"/>
    </source>
</evidence>
<dbReference type="SUPFAM" id="SSF53155">
    <property type="entry name" value="Methylated DNA-protein cysteine methyltransferase domain"/>
    <property type="match status" value="1"/>
</dbReference>
<dbReference type="InterPro" id="IPR036631">
    <property type="entry name" value="MGMT_N_sf"/>
</dbReference>
<dbReference type="GO" id="GO:0003908">
    <property type="term" value="F:methylated-DNA-[protein]-cysteine S-methyltransferase activity"/>
    <property type="evidence" value="ECO:0007669"/>
    <property type="project" value="UniProtKB-EC"/>
</dbReference>
<evidence type="ECO:0000256" key="7">
    <source>
        <dbReference type="ARBA" id="ARBA00049348"/>
    </source>
</evidence>
<protein>
    <recommendedName>
        <fullName evidence="8">Methylated-DNA--protein-cysteine methyltransferase</fullName>
        <ecNumber evidence="8">2.1.1.63</ecNumber>
    </recommendedName>
    <alternativeName>
        <fullName evidence="8">6-O-methylguanine-DNA methyltransferase</fullName>
        <shortName evidence="8">MGMT</shortName>
    </alternativeName>
    <alternativeName>
        <fullName evidence="8">O-6-methylguanine-DNA-alkyltransferase</fullName>
    </alternativeName>
</protein>
<comment type="miscellaneous">
    <text evidence="8">This enzyme catalyzes only one turnover and therefore is not strictly catalytic. According to one definition, an enzyme is a biocatalyst that acts repeatedly and over many reaction cycles.</text>
</comment>
<gene>
    <name evidence="11" type="ORF">SMD27_22385</name>
</gene>
<dbReference type="InterPro" id="IPR036388">
    <property type="entry name" value="WH-like_DNA-bd_sf"/>
</dbReference>
<dbReference type="Pfam" id="PF02870">
    <property type="entry name" value="Methyltransf_1N"/>
    <property type="match status" value="1"/>
</dbReference>
<dbReference type="GO" id="GO:0032259">
    <property type="term" value="P:methylation"/>
    <property type="evidence" value="ECO:0007669"/>
    <property type="project" value="UniProtKB-KW"/>
</dbReference>
<feature type="domain" description="Methylguanine DNA methyltransferase ribonuclease-like" evidence="10">
    <location>
        <begin position="18"/>
        <end position="87"/>
    </location>
</feature>
<evidence type="ECO:0000259" key="10">
    <source>
        <dbReference type="Pfam" id="PF02870"/>
    </source>
</evidence>
<comment type="catalytic activity">
    <reaction evidence="7 8">
        <text>a 6-O-methyl-2'-deoxyguanosine in DNA + L-cysteinyl-[protein] = S-methyl-L-cysteinyl-[protein] + a 2'-deoxyguanosine in DNA</text>
        <dbReference type="Rhea" id="RHEA:24000"/>
        <dbReference type="Rhea" id="RHEA-COMP:10131"/>
        <dbReference type="Rhea" id="RHEA-COMP:10132"/>
        <dbReference type="Rhea" id="RHEA-COMP:11367"/>
        <dbReference type="Rhea" id="RHEA-COMP:11368"/>
        <dbReference type="ChEBI" id="CHEBI:29950"/>
        <dbReference type="ChEBI" id="CHEBI:82612"/>
        <dbReference type="ChEBI" id="CHEBI:85445"/>
        <dbReference type="ChEBI" id="CHEBI:85448"/>
        <dbReference type="EC" id="2.1.1.63"/>
    </reaction>
</comment>
<comment type="function">
    <text evidence="8">Involved in the cellular defense against the biological effects of O6-methylguanine (O6-MeG) and O4-methylthymine (O4-MeT) in DNA. Repairs the methylated nucleobase in DNA by stoichiometrically transferring the methyl group to a cysteine residue in the enzyme. This is a suicide reaction: the enzyme is irreversibly inactivated.</text>
</comment>
<comment type="caution">
    <text evidence="11">The sequence shown here is derived from an EMBL/GenBank/DDBJ whole genome shotgun (WGS) entry which is preliminary data.</text>
</comment>
<comment type="similarity">
    <text evidence="8">Belongs to the MGMT family.</text>
</comment>
<keyword evidence="5 8" id="KW-0227">DNA damage</keyword>
<comment type="catalytic activity">
    <reaction evidence="1 8">
        <text>a 4-O-methyl-thymidine in DNA + L-cysteinyl-[protein] = a thymidine in DNA + S-methyl-L-cysteinyl-[protein]</text>
        <dbReference type="Rhea" id="RHEA:53428"/>
        <dbReference type="Rhea" id="RHEA-COMP:10131"/>
        <dbReference type="Rhea" id="RHEA-COMP:10132"/>
        <dbReference type="Rhea" id="RHEA-COMP:13555"/>
        <dbReference type="Rhea" id="RHEA-COMP:13556"/>
        <dbReference type="ChEBI" id="CHEBI:29950"/>
        <dbReference type="ChEBI" id="CHEBI:82612"/>
        <dbReference type="ChEBI" id="CHEBI:137386"/>
        <dbReference type="ChEBI" id="CHEBI:137387"/>
        <dbReference type="EC" id="2.1.1.63"/>
    </reaction>
</comment>
<dbReference type="HAMAP" id="MF_00772">
    <property type="entry name" value="OGT"/>
    <property type="match status" value="1"/>
</dbReference>
<dbReference type="InterPro" id="IPR008332">
    <property type="entry name" value="MethylG_MeTrfase_N"/>
</dbReference>
<evidence type="ECO:0000313" key="12">
    <source>
        <dbReference type="Proteomes" id="UP001279642"/>
    </source>
</evidence>
<dbReference type="EC" id="2.1.1.63" evidence="8"/>
<dbReference type="InterPro" id="IPR014048">
    <property type="entry name" value="MethylDNA_cys_MeTrfase_DNA-bd"/>
</dbReference>
<dbReference type="Gene3D" id="1.10.10.10">
    <property type="entry name" value="Winged helix-like DNA-binding domain superfamily/Winged helix DNA-binding domain"/>
    <property type="match status" value="1"/>
</dbReference>
<dbReference type="Gene3D" id="3.30.160.70">
    <property type="entry name" value="Methylated DNA-protein cysteine methyltransferase domain"/>
    <property type="match status" value="1"/>
</dbReference>
<dbReference type="Pfam" id="PF01035">
    <property type="entry name" value="DNA_binding_1"/>
    <property type="match status" value="1"/>
</dbReference>
<reference evidence="11 12" key="1">
    <citation type="journal article" date="2016" name="Antonie Van Leeuwenhoek">
        <title>Dongia soli sp. nov., isolated from soil from Dokdo, Korea.</title>
        <authorList>
            <person name="Kim D.U."/>
            <person name="Lee H."/>
            <person name="Kim H."/>
            <person name="Kim S.G."/>
            <person name="Ka J.O."/>
        </authorList>
    </citation>
    <scope>NUCLEOTIDE SEQUENCE [LARGE SCALE GENOMIC DNA]</scope>
    <source>
        <strain evidence="11 12">D78</strain>
    </source>
</reference>
<keyword evidence="3 8" id="KW-0489">Methyltransferase</keyword>
<dbReference type="InterPro" id="IPR023546">
    <property type="entry name" value="MGMT"/>
</dbReference>